<organism evidence="8 9">
    <name type="scientific">Anaerotignum lactatifermentans DSM 14214</name>
    <dbReference type="NCBI Taxonomy" id="1121323"/>
    <lineage>
        <taxon>Bacteria</taxon>
        <taxon>Bacillati</taxon>
        <taxon>Bacillota</taxon>
        <taxon>Clostridia</taxon>
        <taxon>Lachnospirales</taxon>
        <taxon>Anaerotignaceae</taxon>
        <taxon>Anaerotignum</taxon>
    </lineage>
</organism>
<feature type="transmembrane region" description="Helical" evidence="7">
    <location>
        <begin position="21"/>
        <end position="42"/>
    </location>
</feature>
<evidence type="ECO:0000256" key="5">
    <source>
        <dbReference type="ARBA" id="ARBA00022989"/>
    </source>
</evidence>
<dbReference type="Proteomes" id="UP000183975">
    <property type="component" value="Unassembled WGS sequence"/>
</dbReference>
<dbReference type="InterPro" id="IPR052031">
    <property type="entry name" value="Membrane_Transporter-Flippase"/>
</dbReference>
<feature type="transmembrane region" description="Helical" evidence="7">
    <location>
        <begin position="165"/>
        <end position="188"/>
    </location>
</feature>
<evidence type="ECO:0000256" key="6">
    <source>
        <dbReference type="ARBA" id="ARBA00023136"/>
    </source>
</evidence>
<accession>A0A1M6LUL8</accession>
<dbReference type="InterPro" id="IPR002528">
    <property type="entry name" value="MATE_fam"/>
</dbReference>
<dbReference type="AlphaFoldDB" id="A0A1M6LUL8"/>
<dbReference type="InterPro" id="IPR048279">
    <property type="entry name" value="MdtK-like"/>
</dbReference>
<evidence type="ECO:0000256" key="3">
    <source>
        <dbReference type="ARBA" id="ARBA00022475"/>
    </source>
</evidence>
<dbReference type="RefSeq" id="WP_072848667.1">
    <property type="nucleotide sequence ID" value="NZ_FRAH01000005.1"/>
</dbReference>
<protein>
    <submittedName>
        <fullName evidence="8">Putative efflux protein, MATE family</fullName>
    </submittedName>
</protein>
<feature type="transmembrane region" description="Helical" evidence="7">
    <location>
        <begin position="280"/>
        <end position="303"/>
    </location>
</feature>
<dbReference type="OrthoDB" id="9776324at2"/>
<dbReference type="PIRSF" id="PIRSF006603">
    <property type="entry name" value="DinF"/>
    <property type="match status" value="1"/>
</dbReference>
<reference evidence="8 9" key="1">
    <citation type="submission" date="2016-11" db="EMBL/GenBank/DDBJ databases">
        <authorList>
            <person name="Jaros S."/>
            <person name="Januszkiewicz K."/>
            <person name="Wedrychowicz H."/>
        </authorList>
    </citation>
    <scope>NUCLEOTIDE SEQUENCE [LARGE SCALE GENOMIC DNA]</scope>
    <source>
        <strain evidence="8 9">DSM 14214</strain>
    </source>
</reference>
<feature type="transmembrane region" description="Helical" evidence="7">
    <location>
        <begin position="315"/>
        <end position="337"/>
    </location>
</feature>
<evidence type="ECO:0000256" key="7">
    <source>
        <dbReference type="SAM" id="Phobius"/>
    </source>
</evidence>
<name>A0A1M6LUL8_9FIRM</name>
<evidence type="ECO:0000313" key="9">
    <source>
        <dbReference type="Proteomes" id="UP000183975"/>
    </source>
</evidence>
<dbReference type="Pfam" id="PF01554">
    <property type="entry name" value="MatE"/>
    <property type="match status" value="2"/>
</dbReference>
<dbReference type="GO" id="GO:0015297">
    <property type="term" value="F:antiporter activity"/>
    <property type="evidence" value="ECO:0007669"/>
    <property type="project" value="InterPro"/>
</dbReference>
<keyword evidence="3" id="KW-1003">Cell membrane</keyword>
<gene>
    <name evidence="8" type="ORF">SAMN02745138_00434</name>
</gene>
<feature type="transmembrane region" description="Helical" evidence="7">
    <location>
        <begin position="357"/>
        <end position="378"/>
    </location>
</feature>
<keyword evidence="2" id="KW-0813">Transport</keyword>
<dbReference type="GO" id="GO:0005886">
    <property type="term" value="C:plasma membrane"/>
    <property type="evidence" value="ECO:0007669"/>
    <property type="project" value="UniProtKB-SubCell"/>
</dbReference>
<keyword evidence="5 7" id="KW-1133">Transmembrane helix</keyword>
<dbReference type="NCBIfam" id="TIGR00797">
    <property type="entry name" value="matE"/>
    <property type="match status" value="1"/>
</dbReference>
<feature type="transmembrane region" description="Helical" evidence="7">
    <location>
        <begin position="414"/>
        <end position="436"/>
    </location>
</feature>
<evidence type="ECO:0000256" key="1">
    <source>
        <dbReference type="ARBA" id="ARBA00004651"/>
    </source>
</evidence>
<comment type="subcellular location">
    <subcellularLocation>
        <location evidence="1">Cell membrane</location>
        <topology evidence="1">Multi-pass membrane protein</topology>
    </subcellularLocation>
</comment>
<dbReference type="PANTHER" id="PTHR43549:SF3">
    <property type="entry name" value="MULTIDRUG RESISTANCE PROTEIN YPNP-RELATED"/>
    <property type="match status" value="1"/>
</dbReference>
<keyword evidence="6 7" id="KW-0472">Membrane</keyword>
<evidence type="ECO:0000256" key="2">
    <source>
        <dbReference type="ARBA" id="ARBA00022448"/>
    </source>
</evidence>
<proteinExistence type="predicted"/>
<dbReference type="GO" id="GO:0042910">
    <property type="term" value="F:xenobiotic transmembrane transporter activity"/>
    <property type="evidence" value="ECO:0007669"/>
    <property type="project" value="InterPro"/>
</dbReference>
<evidence type="ECO:0000256" key="4">
    <source>
        <dbReference type="ARBA" id="ARBA00022692"/>
    </source>
</evidence>
<keyword evidence="4 7" id="KW-0812">Transmembrane</keyword>
<feature type="transmembrane region" description="Helical" evidence="7">
    <location>
        <begin position="135"/>
        <end position="153"/>
    </location>
</feature>
<evidence type="ECO:0000313" key="8">
    <source>
        <dbReference type="EMBL" id="SHJ74871.1"/>
    </source>
</evidence>
<dbReference type="CDD" id="cd13138">
    <property type="entry name" value="MATE_yoeA_like"/>
    <property type="match status" value="1"/>
</dbReference>
<feature type="transmembrane region" description="Helical" evidence="7">
    <location>
        <begin position="94"/>
        <end position="115"/>
    </location>
</feature>
<feature type="transmembrane region" description="Helical" evidence="7">
    <location>
        <begin position="250"/>
        <end position="274"/>
    </location>
</feature>
<feature type="transmembrane region" description="Helical" evidence="7">
    <location>
        <begin position="194"/>
        <end position="214"/>
    </location>
</feature>
<dbReference type="EMBL" id="FRAH01000005">
    <property type="protein sequence ID" value="SHJ74871.1"/>
    <property type="molecule type" value="Genomic_DNA"/>
</dbReference>
<sequence>MTQEFSLTEGKISTTLLRFAVPFLLASFLQALYGAADLYVVGRFDTAAGVSAVAIGSQVMQTITGIILGISTGGTVLLGRCIGEGNPRGAAKAVGTIASSFLLLAVILTPLMLFLTESIVTAMETPQEAAEAAKAYIFTCSAGIPFIIGYNAVSGIFRGLGDSKTPVYFILIACIVNIGVDFLLVGGFGMGAEGAAIATVAAQAISFLAALIYIRKKGFSFPVYKKDFIPDPESALRIWKVGLPLALQDALVNISFLVITAIVNTLGLVPSAAVGVVEKIIIFAMLPPTSFASAVAAMTAQNLGAGKADRARKTLWFGIGYALVFGVLFCIYCQWNPESITGIFSKETEVVSAAADYLRSYSIDCILVAFIFCMNSYFSGYGKSVIAFAHSMLATFGVRIPATAFLSRYAGESLYVMGLASPLATFVSLVICLFFLRYLHRKTVGIL</sequence>
<keyword evidence="9" id="KW-1185">Reference proteome</keyword>
<dbReference type="PANTHER" id="PTHR43549">
    <property type="entry name" value="MULTIDRUG RESISTANCE PROTEIN YPNP-RELATED"/>
    <property type="match status" value="1"/>
</dbReference>